<proteinExistence type="predicted"/>
<protein>
    <submittedName>
        <fullName evidence="2">Uncharacterized protein</fullName>
    </submittedName>
</protein>
<feature type="region of interest" description="Disordered" evidence="1">
    <location>
        <begin position="298"/>
        <end position="334"/>
    </location>
</feature>
<dbReference type="AlphaFoldDB" id="A0A7W7W763"/>
<reference evidence="2 3" key="1">
    <citation type="submission" date="2020-08" db="EMBL/GenBank/DDBJ databases">
        <title>Sequencing the genomes of 1000 actinobacteria strains.</title>
        <authorList>
            <person name="Klenk H.-P."/>
        </authorList>
    </citation>
    <scope>NUCLEOTIDE SEQUENCE [LARGE SCALE GENOMIC DNA]</scope>
    <source>
        <strain evidence="2 3">DSM 102030</strain>
    </source>
</reference>
<feature type="region of interest" description="Disordered" evidence="1">
    <location>
        <begin position="221"/>
        <end position="250"/>
    </location>
</feature>
<accession>A0A7W7W763</accession>
<evidence type="ECO:0000256" key="1">
    <source>
        <dbReference type="SAM" id="MobiDB-lite"/>
    </source>
</evidence>
<dbReference type="Proteomes" id="UP000523007">
    <property type="component" value="Unassembled WGS sequence"/>
</dbReference>
<gene>
    <name evidence="2" type="ORF">F4561_006593</name>
</gene>
<dbReference type="RefSeq" id="WP_184585453.1">
    <property type="nucleotide sequence ID" value="NZ_JACHJT010000003.1"/>
</dbReference>
<dbReference type="EMBL" id="JACHJT010000003">
    <property type="protein sequence ID" value="MBB4935684.1"/>
    <property type="molecule type" value="Genomic_DNA"/>
</dbReference>
<feature type="compositionally biased region" description="Polar residues" evidence="1">
    <location>
        <begin position="300"/>
        <end position="309"/>
    </location>
</feature>
<organism evidence="2 3">
    <name type="scientific">Lipingzhangella halophila</name>
    <dbReference type="NCBI Taxonomy" id="1783352"/>
    <lineage>
        <taxon>Bacteria</taxon>
        <taxon>Bacillati</taxon>
        <taxon>Actinomycetota</taxon>
        <taxon>Actinomycetes</taxon>
        <taxon>Streptosporangiales</taxon>
        <taxon>Nocardiopsidaceae</taxon>
        <taxon>Lipingzhangella</taxon>
    </lineage>
</organism>
<sequence>MPVIDLQRRMRQLGEIRIGQVVPTSNGKTRPDKLATFRFTSPSRPTLERIASTYGGDVREWTPANGGPAEWEVITSSKHVPVIVPPQAVTQWYEFYRGSMCARRCDGQFEQKSDQPCMCDPEQRDCSLTTRLNVMLRDVPPVGLWLLTTHGYYAAVELPPVADLLSRGGGNIGGWLSLEERRIVGEDGTKRFMVPTLDIDASPAQLLSGQGAAAVSGTGATSAAVSTEQPAPAVDSGRQAPAIESAPQQPAGTDWLARLEATQQLQEIFDLHKECREAGEMTPYLDEQMRNRADDLRQASRGNGVSPPSGSRAPDIDGQPEQAPLSADEGDTGDDADALWMQIVAAAGSEWTTSRLEEAFAYHHEGALPATASTQQLREFLAGIKSGRVTPGDRVKSSADATGEQVPF</sequence>
<dbReference type="Pfam" id="PF18897">
    <property type="entry name" value="Gp3-like"/>
    <property type="match status" value="1"/>
</dbReference>
<name>A0A7W7W763_9ACTN</name>
<dbReference type="InterPro" id="IPR043991">
    <property type="entry name" value="Gp3-like"/>
</dbReference>
<comment type="caution">
    <text evidence="2">The sequence shown here is derived from an EMBL/GenBank/DDBJ whole genome shotgun (WGS) entry which is preliminary data.</text>
</comment>
<evidence type="ECO:0000313" key="3">
    <source>
        <dbReference type="Proteomes" id="UP000523007"/>
    </source>
</evidence>
<keyword evidence="3" id="KW-1185">Reference proteome</keyword>
<evidence type="ECO:0000313" key="2">
    <source>
        <dbReference type="EMBL" id="MBB4935684.1"/>
    </source>
</evidence>